<dbReference type="Gene3D" id="2.120.10.80">
    <property type="entry name" value="Kelch-type beta propeller"/>
    <property type="match status" value="1"/>
</dbReference>
<dbReference type="InterPro" id="IPR006527">
    <property type="entry name" value="F-box-assoc_dom_typ1"/>
</dbReference>
<reference evidence="3" key="2">
    <citation type="submission" date="2025-08" db="UniProtKB">
        <authorList>
            <consortium name="RefSeq"/>
        </authorList>
    </citation>
    <scope>IDENTIFICATION</scope>
    <source>
        <tissue evidence="3">Leaf</tissue>
    </source>
</reference>
<dbReference type="RefSeq" id="XP_018436014.2">
    <property type="nucleotide sequence ID" value="XM_018580512.2"/>
</dbReference>
<dbReference type="PROSITE" id="PS50181">
    <property type="entry name" value="FBOX"/>
    <property type="match status" value="1"/>
</dbReference>
<dbReference type="PANTHER" id="PTHR31672:SF13">
    <property type="entry name" value="F-BOX PROTEIN CPR30-LIKE"/>
    <property type="match status" value="1"/>
</dbReference>
<dbReference type="InterPro" id="IPR015915">
    <property type="entry name" value="Kelch-typ_b-propeller"/>
</dbReference>
<accession>A0A6J0JMC8</accession>
<dbReference type="SUPFAM" id="SSF81383">
    <property type="entry name" value="F-box domain"/>
    <property type="match status" value="1"/>
</dbReference>
<dbReference type="InterPro" id="IPR050796">
    <property type="entry name" value="SCF_F-box_component"/>
</dbReference>
<reference evidence="2" key="1">
    <citation type="journal article" date="2019" name="Database">
        <title>The radish genome database (RadishGD): an integrated information resource for radish genomics.</title>
        <authorList>
            <person name="Yu H.J."/>
            <person name="Baek S."/>
            <person name="Lee Y.J."/>
            <person name="Cho A."/>
            <person name="Mun J.H."/>
        </authorList>
    </citation>
    <scope>NUCLEOTIDE SEQUENCE [LARGE SCALE GENOMIC DNA]</scope>
    <source>
        <strain evidence="2">cv. WK10039</strain>
    </source>
</reference>
<dbReference type="GeneID" id="108808350"/>
<dbReference type="InterPro" id="IPR011043">
    <property type="entry name" value="Gal_Oxase/kelch_b-propeller"/>
</dbReference>
<dbReference type="Gene3D" id="1.20.1280.50">
    <property type="match status" value="1"/>
</dbReference>
<sequence length="389" mass="44697">MKFIHSREEEVNDGRDGMHEEIEANEKRATAPSSLPDDVVEEIFIRLPVKTIIRLKSLSKQWSLRIKSHSFAEKHLKMASSYQANHPSLMLLPYPITVTGTKIEFNPFSLGGRRRLSSTQLSFPQPFLGWIHSSKSCDGLFCIQSSKSTCVVNPATRWFRYLPPSRYQVLNPTSAELVTAAAFVKAAVDYKLVWLYNSFPNEGVTVTTCEVFDFRANAWRHLTFTPSLRVFGMPESANGSVYWFTEVDNNYKIDVIAFDIHTEKFRLLPNIHPVTSSSVCHSSMCTLDDRLCVLTTTTLLDKEFWRLKSSEDMWEKIFTIDLFSTPLYWIGNESSWTPVTMWKKTKMLLSHPCSMNLVIYNLQTRSVRILNIQPHTVCTPYFESLISHI</sequence>
<dbReference type="KEGG" id="rsz:108808350"/>
<dbReference type="CDD" id="cd22157">
    <property type="entry name" value="F-box_AtFBW1-like"/>
    <property type="match status" value="1"/>
</dbReference>
<protein>
    <submittedName>
        <fullName evidence="3">F-box protein At1g12855</fullName>
    </submittedName>
</protein>
<dbReference type="Pfam" id="PF00646">
    <property type="entry name" value="F-box"/>
    <property type="match status" value="1"/>
</dbReference>
<dbReference type="NCBIfam" id="TIGR01640">
    <property type="entry name" value="F_box_assoc_1"/>
    <property type="match status" value="1"/>
</dbReference>
<dbReference type="AlphaFoldDB" id="A0A6J0JMC8"/>
<feature type="domain" description="F-box" evidence="1">
    <location>
        <begin position="29"/>
        <end position="75"/>
    </location>
</feature>
<evidence type="ECO:0000259" key="1">
    <source>
        <dbReference type="PROSITE" id="PS50181"/>
    </source>
</evidence>
<dbReference type="PANTHER" id="PTHR31672">
    <property type="entry name" value="BNACNNG10540D PROTEIN"/>
    <property type="match status" value="1"/>
</dbReference>
<keyword evidence="2" id="KW-1185">Reference proteome</keyword>
<dbReference type="InterPro" id="IPR001810">
    <property type="entry name" value="F-box_dom"/>
</dbReference>
<dbReference type="OrthoDB" id="1867629at2759"/>
<proteinExistence type="predicted"/>
<dbReference type="Proteomes" id="UP000504610">
    <property type="component" value="Chromosome 6"/>
</dbReference>
<name>A0A6J0JMC8_RAPSA</name>
<evidence type="ECO:0000313" key="2">
    <source>
        <dbReference type="Proteomes" id="UP000504610"/>
    </source>
</evidence>
<dbReference type="InterPro" id="IPR017451">
    <property type="entry name" value="F-box-assoc_interact_dom"/>
</dbReference>
<dbReference type="InterPro" id="IPR036047">
    <property type="entry name" value="F-box-like_dom_sf"/>
</dbReference>
<dbReference type="SUPFAM" id="SSF50965">
    <property type="entry name" value="Galactose oxidase, central domain"/>
    <property type="match status" value="1"/>
</dbReference>
<dbReference type="SMART" id="SM00256">
    <property type="entry name" value="FBOX"/>
    <property type="match status" value="1"/>
</dbReference>
<dbReference type="Pfam" id="PF07734">
    <property type="entry name" value="FBA_1"/>
    <property type="match status" value="1"/>
</dbReference>
<organism evidence="2 3">
    <name type="scientific">Raphanus sativus</name>
    <name type="common">Radish</name>
    <name type="synonym">Raphanus raphanistrum var. sativus</name>
    <dbReference type="NCBI Taxonomy" id="3726"/>
    <lineage>
        <taxon>Eukaryota</taxon>
        <taxon>Viridiplantae</taxon>
        <taxon>Streptophyta</taxon>
        <taxon>Embryophyta</taxon>
        <taxon>Tracheophyta</taxon>
        <taxon>Spermatophyta</taxon>
        <taxon>Magnoliopsida</taxon>
        <taxon>eudicotyledons</taxon>
        <taxon>Gunneridae</taxon>
        <taxon>Pentapetalae</taxon>
        <taxon>rosids</taxon>
        <taxon>malvids</taxon>
        <taxon>Brassicales</taxon>
        <taxon>Brassicaceae</taxon>
        <taxon>Brassiceae</taxon>
        <taxon>Raphanus</taxon>
    </lineage>
</organism>
<gene>
    <name evidence="3" type="primary">LOC108808350</name>
</gene>
<evidence type="ECO:0000313" key="3">
    <source>
        <dbReference type="RefSeq" id="XP_018436014.2"/>
    </source>
</evidence>